<proteinExistence type="inferred from homology"/>
<reference evidence="10" key="1">
    <citation type="submission" date="2015-07" db="EMBL/GenBank/DDBJ databases">
        <title>Draft genome sequence of the purine-degrading Gottschalkia purinilyticum DSM 1384 (formerly Clostridium purinilyticum).</title>
        <authorList>
            <person name="Poehlein A."/>
            <person name="Schiel-Bengelsdorf B."/>
            <person name="Bengelsdorf F.R."/>
            <person name="Daniel R."/>
            <person name="Duerre P."/>
        </authorList>
    </citation>
    <scope>NUCLEOTIDE SEQUENCE [LARGE SCALE GENOMIC DNA]</scope>
    <source>
        <strain evidence="10">DSM 1384</strain>
    </source>
</reference>
<dbReference type="InterPro" id="IPR011023">
    <property type="entry name" value="Nop2p"/>
</dbReference>
<dbReference type="PANTHER" id="PTHR22807">
    <property type="entry name" value="NOP2 YEAST -RELATED NOL1/NOP2/FMU SUN DOMAIN-CONTAINING"/>
    <property type="match status" value="1"/>
</dbReference>
<dbReference type="AlphaFoldDB" id="A0A0L0WFF3"/>
<keyword evidence="10" id="KW-1185">Reference proteome</keyword>
<keyword evidence="4 7" id="KW-0808">Transferase</keyword>
<comment type="caution">
    <text evidence="9">The sequence shown here is derived from an EMBL/GenBank/DDBJ whole genome shotgun (WGS) entry which is preliminary data.</text>
</comment>
<dbReference type="RefSeq" id="WP_050353883.1">
    <property type="nucleotide sequence ID" value="NZ_LGSS01000001.1"/>
</dbReference>
<evidence type="ECO:0000256" key="3">
    <source>
        <dbReference type="ARBA" id="ARBA00022603"/>
    </source>
</evidence>
<dbReference type="Gene3D" id="2.30.130.60">
    <property type="match status" value="1"/>
</dbReference>
<comment type="similarity">
    <text evidence="1 7">Belongs to the class I-like SAM-binding methyltransferase superfamily. RsmB/NOP family.</text>
</comment>
<keyword evidence="3 7" id="KW-0489">Methyltransferase</keyword>
<evidence type="ECO:0000256" key="6">
    <source>
        <dbReference type="ARBA" id="ARBA00022884"/>
    </source>
</evidence>
<evidence type="ECO:0000256" key="2">
    <source>
        <dbReference type="ARBA" id="ARBA00022490"/>
    </source>
</evidence>
<evidence type="ECO:0000259" key="8">
    <source>
        <dbReference type="PROSITE" id="PS51686"/>
    </source>
</evidence>
<dbReference type="InterPro" id="IPR049560">
    <property type="entry name" value="MeTrfase_RsmB-F_NOP2_cat"/>
</dbReference>
<dbReference type="Pfam" id="PF13636">
    <property type="entry name" value="Methyltranf_PUA"/>
    <property type="match status" value="1"/>
</dbReference>
<dbReference type="Pfam" id="PF17126">
    <property type="entry name" value="RsmF_methylt_CI"/>
    <property type="match status" value="1"/>
</dbReference>
<feature type="binding site" evidence="7">
    <location>
        <position position="134"/>
    </location>
    <ligand>
        <name>S-adenosyl-L-methionine</name>
        <dbReference type="ChEBI" id="CHEBI:59789"/>
    </ligand>
</feature>
<dbReference type="InterPro" id="IPR023267">
    <property type="entry name" value="RCMT"/>
</dbReference>
<dbReference type="STRING" id="1503.CLPU_1c03260"/>
<accession>A0A0L0WFF3</accession>
<dbReference type="GO" id="GO:0008757">
    <property type="term" value="F:S-adenosylmethionine-dependent methyltransferase activity"/>
    <property type="evidence" value="ECO:0007669"/>
    <property type="project" value="InterPro"/>
</dbReference>
<dbReference type="EMBL" id="LGSS01000001">
    <property type="protein sequence ID" value="KNF10161.1"/>
    <property type="molecule type" value="Genomic_DNA"/>
</dbReference>
<dbReference type="PRINTS" id="PR02008">
    <property type="entry name" value="RCMTFAMILY"/>
</dbReference>
<dbReference type="InterPro" id="IPR029063">
    <property type="entry name" value="SAM-dependent_MTases_sf"/>
</dbReference>
<dbReference type="Proteomes" id="UP000037267">
    <property type="component" value="Unassembled WGS sequence"/>
</dbReference>
<dbReference type="Pfam" id="PF01189">
    <property type="entry name" value="Methyltr_RsmB-F"/>
    <property type="match status" value="1"/>
</dbReference>
<protein>
    <submittedName>
        <fullName evidence="9">Ribosomal RNA small subunit methyltransferase F</fullName>
    </submittedName>
</protein>
<comment type="caution">
    <text evidence="7">Lacks conserved residue(s) required for the propagation of feature annotation.</text>
</comment>
<evidence type="ECO:0000256" key="4">
    <source>
        <dbReference type="ARBA" id="ARBA00022679"/>
    </source>
</evidence>
<dbReference type="InterPro" id="IPR018314">
    <property type="entry name" value="RsmB/NOL1/NOP2-like_CS"/>
</dbReference>
<dbReference type="InterPro" id="IPR027391">
    <property type="entry name" value="Nol1_Nop2_Fmu_2"/>
</dbReference>
<dbReference type="GO" id="GO:0001510">
    <property type="term" value="P:RNA methylation"/>
    <property type="evidence" value="ECO:0007669"/>
    <property type="project" value="InterPro"/>
</dbReference>
<dbReference type="InterPro" id="IPR031341">
    <property type="entry name" value="Methyltr_RsmF_N"/>
</dbReference>
<organism evidence="9 10">
    <name type="scientific">Gottschalkia purinilytica</name>
    <name type="common">Clostridium purinilyticum</name>
    <dbReference type="NCBI Taxonomy" id="1503"/>
    <lineage>
        <taxon>Bacteria</taxon>
        <taxon>Bacillati</taxon>
        <taxon>Bacillota</taxon>
        <taxon>Tissierellia</taxon>
        <taxon>Tissierellales</taxon>
        <taxon>Gottschalkiaceae</taxon>
        <taxon>Gottschalkia</taxon>
    </lineage>
</organism>
<keyword evidence="6 7" id="KW-0694">RNA-binding</keyword>
<keyword evidence="5 7" id="KW-0949">S-adenosyl-L-methionine</keyword>
<dbReference type="CDD" id="cd21147">
    <property type="entry name" value="RsmF_methylt_CTD1"/>
    <property type="match status" value="1"/>
</dbReference>
<dbReference type="GO" id="GO:0008173">
    <property type="term" value="F:RNA methyltransferase activity"/>
    <property type="evidence" value="ECO:0007669"/>
    <property type="project" value="InterPro"/>
</dbReference>
<dbReference type="PROSITE" id="PS51686">
    <property type="entry name" value="SAM_MT_RSMB_NOP"/>
    <property type="match status" value="1"/>
</dbReference>
<feature type="domain" description="SAM-dependent MTase RsmB/NOP-type" evidence="8">
    <location>
        <begin position="22"/>
        <end position="302"/>
    </location>
</feature>
<evidence type="ECO:0000256" key="5">
    <source>
        <dbReference type="ARBA" id="ARBA00022691"/>
    </source>
</evidence>
<evidence type="ECO:0000313" key="9">
    <source>
        <dbReference type="EMBL" id="KNF10161.1"/>
    </source>
</evidence>
<name>A0A0L0WFF3_GOTPU</name>
<dbReference type="Pfam" id="PF17125">
    <property type="entry name" value="Methyltr_RsmF_N"/>
    <property type="match status" value="1"/>
</dbReference>
<dbReference type="PROSITE" id="PS01153">
    <property type="entry name" value="NOL1_NOP2_SUN"/>
    <property type="match status" value="1"/>
</dbReference>
<evidence type="ECO:0000256" key="1">
    <source>
        <dbReference type="ARBA" id="ARBA00007494"/>
    </source>
</evidence>
<dbReference type="GO" id="GO:0006396">
    <property type="term" value="P:RNA processing"/>
    <property type="evidence" value="ECO:0007669"/>
    <property type="project" value="InterPro"/>
</dbReference>
<dbReference type="OrthoDB" id="9810297at2"/>
<evidence type="ECO:0000313" key="10">
    <source>
        <dbReference type="Proteomes" id="UP000037267"/>
    </source>
</evidence>
<dbReference type="Gene3D" id="3.40.50.150">
    <property type="entry name" value="Vaccinia Virus protein VP39"/>
    <property type="match status" value="1"/>
</dbReference>
<gene>
    <name evidence="9" type="ORF">CLPU_1c03260</name>
</gene>
<feature type="binding site" evidence="7">
    <location>
        <position position="179"/>
    </location>
    <ligand>
        <name>S-adenosyl-L-methionine</name>
        <dbReference type="ChEBI" id="CHEBI:59789"/>
    </ligand>
</feature>
<dbReference type="InterPro" id="IPR001678">
    <property type="entry name" value="MeTrfase_RsmB-F_NOP2_dom"/>
</dbReference>
<dbReference type="GO" id="GO:0003723">
    <property type="term" value="F:RNA binding"/>
    <property type="evidence" value="ECO:0007669"/>
    <property type="project" value="UniProtKB-UniRule"/>
</dbReference>
<dbReference type="CDD" id="cd02440">
    <property type="entry name" value="AdoMet_MTases"/>
    <property type="match status" value="1"/>
</dbReference>
<dbReference type="Gene3D" id="3.30.70.1170">
    <property type="entry name" value="Sun protein, domain 3"/>
    <property type="match status" value="1"/>
</dbReference>
<dbReference type="PANTHER" id="PTHR22807:SF30">
    <property type="entry name" value="28S RRNA (CYTOSINE(4447)-C(5))-METHYLTRANSFERASE-RELATED"/>
    <property type="match status" value="1"/>
</dbReference>
<dbReference type="PATRIC" id="fig|1503.3.peg.1202"/>
<sequence>MKLPENFKNKMEKLLKDEFNNFLESYKENHYKGIRINTLKISVEEYLKITPFKLEPISWIKEGFYIQGDESRPGKHPHYHCGLYYIQEPSAMTPVEVLDPKPGDRVLDISAAPGGKTTQIASKLKGQGLIIANDISPKRAKALVKNVELCGMKNCVITNESPENISNKFLSYFDKILVDAPCSGEGMFRRDPKTIKSWSDSSVEKCCSMQREILDSIPKMLKPGGRIVYSTCTFSPEEDEGTIDWFIRKYPEFEIEEIKNMDGLDYGNPDWVNGNKDIRNTKRIWPHKIKGEGHFIASLRKKDGNEVENISFNCNNIDIERYLEFQKNYLNIEYRDNLHKIENKLFLIPSGLPDMSGLRVVKQGLYIGDILKGRFEPSQGLAMSLSKKECKSTINFSSESIEAIKYLKGETLITEGEKGWKLVCIDNYPVGWGKQVEGNLKNQYNFDWRMR</sequence>
<feature type="binding site" evidence="7">
    <location>
        <begin position="110"/>
        <end position="116"/>
    </location>
    <ligand>
        <name>S-adenosyl-L-methionine</name>
        <dbReference type="ChEBI" id="CHEBI:59789"/>
    </ligand>
</feature>
<dbReference type="InterPro" id="IPR031340">
    <property type="entry name" value="RsmF_methylt_CI"/>
</dbReference>
<dbReference type="SUPFAM" id="SSF53335">
    <property type="entry name" value="S-adenosyl-L-methionine-dependent methyltransferases"/>
    <property type="match status" value="1"/>
</dbReference>
<keyword evidence="2" id="KW-0963">Cytoplasm</keyword>
<evidence type="ECO:0000256" key="7">
    <source>
        <dbReference type="PROSITE-ProRule" id="PRU01023"/>
    </source>
</evidence>
<feature type="active site" description="Nucleophile" evidence="7">
    <location>
        <position position="232"/>
    </location>
</feature>
<dbReference type="NCBIfam" id="TIGR00446">
    <property type="entry name" value="nop2p"/>
    <property type="match status" value="1"/>
</dbReference>